<evidence type="ECO:0000256" key="1">
    <source>
        <dbReference type="ARBA" id="ARBA00004196"/>
    </source>
</evidence>
<dbReference type="AlphaFoldDB" id="A2EYL9"/>
<dbReference type="InterPro" id="IPR003368">
    <property type="entry name" value="POMP_repeat"/>
</dbReference>
<keyword evidence="4" id="KW-0964">Secreted</keyword>
<dbReference type="Pfam" id="PF02415">
    <property type="entry name" value="Chlam_PMP"/>
    <property type="match status" value="1"/>
</dbReference>
<evidence type="ECO:0000256" key="2">
    <source>
        <dbReference type="ARBA" id="ARBA00004442"/>
    </source>
</evidence>
<evidence type="ECO:0000256" key="4">
    <source>
        <dbReference type="ARBA" id="ARBA00022525"/>
    </source>
</evidence>
<accession>A2EYL9</accession>
<evidence type="ECO:0000313" key="10">
    <source>
        <dbReference type="Proteomes" id="UP000001542"/>
    </source>
</evidence>
<dbReference type="VEuPathDB" id="TrichDB:TVAGG3_0672500"/>
<keyword evidence="10" id="KW-1185">Reference proteome</keyword>
<dbReference type="GO" id="GO:0005576">
    <property type="term" value="C:extracellular region"/>
    <property type="evidence" value="ECO:0007669"/>
    <property type="project" value="UniProtKB-SubCell"/>
</dbReference>
<dbReference type="Proteomes" id="UP000001542">
    <property type="component" value="Unassembled WGS sequence"/>
</dbReference>
<gene>
    <name evidence="9" type="ORF">TVAG_438220</name>
</gene>
<evidence type="ECO:0000256" key="8">
    <source>
        <dbReference type="SAM" id="SignalP"/>
    </source>
</evidence>
<evidence type="ECO:0000256" key="6">
    <source>
        <dbReference type="ARBA" id="ARBA00023136"/>
    </source>
</evidence>
<sequence>MHLLFLFLIRSKIGETSESHYLLSGEEEPQFLQPDYTVLISVDNQLLTFKSAIVQSSKRDYVYYKCDVTITSESKFENNFAFGKSTSSSFGGALYLHESVFQIVSPDSSKNSIFSGNSAAYGGALCLVSTASYLSNAVFTSNQAYKHAGAVYFENK</sequence>
<evidence type="ECO:0000313" key="9">
    <source>
        <dbReference type="EMBL" id="EAY02232.1"/>
    </source>
</evidence>
<feature type="signal peptide" evidence="8">
    <location>
        <begin position="1"/>
        <end position="16"/>
    </location>
</feature>
<evidence type="ECO:0000256" key="5">
    <source>
        <dbReference type="ARBA" id="ARBA00022729"/>
    </source>
</evidence>
<evidence type="ECO:0000256" key="7">
    <source>
        <dbReference type="ARBA" id="ARBA00023237"/>
    </source>
</evidence>
<dbReference type="KEGG" id="tva:4760071"/>
<dbReference type="PANTHER" id="PTHR46155:SF1">
    <property type="entry name" value="BIFUNCTIONAL INHIBITOR_LIPID-TRANSFER PROTEIN_SEED STORAGE 2S ALBUMIN SUPERFAMILY PROTEIN"/>
    <property type="match status" value="1"/>
</dbReference>
<protein>
    <recommendedName>
        <fullName evidence="11">Polymorphic outer membrane protein</fullName>
    </recommendedName>
</protein>
<dbReference type="EMBL" id="DS113542">
    <property type="protein sequence ID" value="EAY02232.1"/>
    <property type="molecule type" value="Genomic_DNA"/>
</dbReference>
<feature type="chain" id="PRO_5002643350" description="Polymorphic outer membrane protein" evidence="8">
    <location>
        <begin position="17"/>
        <end position="156"/>
    </location>
</feature>
<evidence type="ECO:0008006" key="11">
    <source>
        <dbReference type="Google" id="ProtNLM"/>
    </source>
</evidence>
<dbReference type="RefSeq" id="XP_001330591.1">
    <property type="nucleotide sequence ID" value="XM_001330555.1"/>
</dbReference>
<keyword evidence="5 8" id="KW-0732">Signal</keyword>
<reference evidence="9" key="1">
    <citation type="submission" date="2006-10" db="EMBL/GenBank/DDBJ databases">
        <authorList>
            <person name="Amadeo P."/>
            <person name="Zhao Q."/>
            <person name="Wortman J."/>
            <person name="Fraser-Liggett C."/>
            <person name="Carlton J."/>
        </authorList>
    </citation>
    <scope>NUCLEOTIDE SEQUENCE</scope>
    <source>
        <strain evidence="9">G3</strain>
    </source>
</reference>
<keyword evidence="7" id="KW-0998">Cell outer membrane</keyword>
<dbReference type="VEuPathDB" id="TrichDB:TVAG_438220"/>
<name>A2EYL9_TRIV3</name>
<proteinExistence type="predicted"/>
<dbReference type="InParanoid" id="A2EYL9"/>
<comment type="subcellular location">
    <subcellularLocation>
        <location evidence="1">Cell envelope</location>
    </subcellularLocation>
    <subcellularLocation>
        <location evidence="2">Cell outer membrane</location>
    </subcellularLocation>
    <subcellularLocation>
        <location evidence="3">Secreted</location>
    </subcellularLocation>
</comment>
<organism evidence="9 10">
    <name type="scientific">Trichomonas vaginalis (strain ATCC PRA-98 / G3)</name>
    <dbReference type="NCBI Taxonomy" id="412133"/>
    <lineage>
        <taxon>Eukaryota</taxon>
        <taxon>Metamonada</taxon>
        <taxon>Parabasalia</taxon>
        <taxon>Trichomonadida</taxon>
        <taxon>Trichomonadidae</taxon>
        <taxon>Trichomonas</taxon>
    </lineage>
</organism>
<evidence type="ECO:0000256" key="3">
    <source>
        <dbReference type="ARBA" id="ARBA00004613"/>
    </source>
</evidence>
<dbReference type="PANTHER" id="PTHR46155">
    <property type="entry name" value="BIFUNCTIONAL INHIBITOR/LIPID-TRANSFER PROTEIN/SEED STORAGE 2S ALBUMIN SUPERFAMILY PROTEIN"/>
    <property type="match status" value="1"/>
</dbReference>
<reference evidence="9" key="2">
    <citation type="journal article" date="2007" name="Science">
        <title>Draft genome sequence of the sexually transmitted pathogen Trichomonas vaginalis.</title>
        <authorList>
            <person name="Carlton J.M."/>
            <person name="Hirt R.P."/>
            <person name="Silva J.C."/>
            <person name="Delcher A.L."/>
            <person name="Schatz M."/>
            <person name="Zhao Q."/>
            <person name="Wortman J.R."/>
            <person name="Bidwell S.L."/>
            <person name="Alsmark U.C.M."/>
            <person name="Besteiro S."/>
            <person name="Sicheritz-Ponten T."/>
            <person name="Noel C.J."/>
            <person name="Dacks J.B."/>
            <person name="Foster P.G."/>
            <person name="Simillion C."/>
            <person name="Van de Peer Y."/>
            <person name="Miranda-Saavedra D."/>
            <person name="Barton G.J."/>
            <person name="Westrop G.D."/>
            <person name="Mueller S."/>
            <person name="Dessi D."/>
            <person name="Fiori P.L."/>
            <person name="Ren Q."/>
            <person name="Paulsen I."/>
            <person name="Zhang H."/>
            <person name="Bastida-Corcuera F.D."/>
            <person name="Simoes-Barbosa A."/>
            <person name="Brown M.T."/>
            <person name="Hayes R.D."/>
            <person name="Mukherjee M."/>
            <person name="Okumura C.Y."/>
            <person name="Schneider R."/>
            <person name="Smith A.J."/>
            <person name="Vanacova S."/>
            <person name="Villalvazo M."/>
            <person name="Haas B.J."/>
            <person name="Pertea M."/>
            <person name="Feldblyum T.V."/>
            <person name="Utterback T.R."/>
            <person name="Shu C.L."/>
            <person name="Osoegawa K."/>
            <person name="de Jong P.J."/>
            <person name="Hrdy I."/>
            <person name="Horvathova L."/>
            <person name="Zubacova Z."/>
            <person name="Dolezal P."/>
            <person name="Malik S.B."/>
            <person name="Logsdon J.M. Jr."/>
            <person name="Henze K."/>
            <person name="Gupta A."/>
            <person name="Wang C.C."/>
            <person name="Dunne R.L."/>
            <person name="Upcroft J.A."/>
            <person name="Upcroft P."/>
            <person name="White O."/>
            <person name="Salzberg S.L."/>
            <person name="Tang P."/>
            <person name="Chiu C.-H."/>
            <person name="Lee Y.-S."/>
            <person name="Embley T.M."/>
            <person name="Coombs G.H."/>
            <person name="Mottram J.C."/>
            <person name="Tachezy J."/>
            <person name="Fraser-Liggett C.M."/>
            <person name="Johnson P.J."/>
        </authorList>
    </citation>
    <scope>NUCLEOTIDE SEQUENCE [LARGE SCALE GENOMIC DNA]</scope>
    <source>
        <strain evidence="9">G3</strain>
    </source>
</reference>
<keyword evidence="6" id="KW-0472">Membrane</keyword>